<keyword evidence="8" id="KW-0653">Protein transport</keyword>
<dbReference type="InterPro" id="IPR040218">
    <property type="entry name" value="SLC7A6OS"/>
</dbReference>
<accession>A0A1R1X1U3</accession>
<evidence type="ECO:0000256" key="4">
    <source>
        <dbReference type="ARBA" id="ARBA00010218"/>
    </source>
</evidence>
<protein>
    <recommendedName>
        <fullName evidence="5">Probable RNA polymerase II nuclear localization protein SLC7A6OS</fullName>
    </recommendedName>
</protein>
<evidence type="ECO:0000256" key="2">
    <source>
        <dbReference type="ARBA" id="ARBA00004123"/>
    </source>
</evidence>
<evidence type="ECO:0000256" key="10">
    <source>
        <dbReference type="SAM" id="MobiDB-lite"/>
    </source>
</evidence>
<keyword evidence="13" id="KW-1185">Reference proteome</keyword>
<dbReference type="Pfam" id="PF08574">
    <property type="entry name" value="Iwr1"/>
    <property type="match status" value="1"/>
</dbReference>
<evidence type="ECO:0000256" key="9">
    <source>
        <dbReference type="ARBA" id="ARBA00023242"/>
    </source>
</evidence>
<keyword evidence="7" id="KW-0963">Cytoplasm</keyword>
<evidence type="ECO:0000259" key="11">
    <source>
        <dbReference type="Pfam" id="PF08574"/>
    </source>
</evidence>
<evidence type="ECO:0000256" key="5">
    <source>
        <dbReference type="ARBA" id="ARBA00017036"/>
    </source>
</evidence>
<sequence>MSSNLKKLLILRVKRKRNEDPLDGFANLPECFKIFETVSASEYDKGIRSNVKNLLVNKDVDVFNYNKEIIKNQNEMFLFENNYDIYDAHMSDLVPKIQSNTSEPNYSGHFTAKKPELFNEISSLIKPLRSTVITNVKTDASINHNEIKNSDDDEDEDYVYDLYYGAKQPLASQEDIFDNNAKVATLFWDTNHNIFANDADDDSDEYQSDDSNAENYFANDYPDEYSGSDFNSDSSDYGGGSSSDNDTSAWDY</sequence>
<comment type="subcellular location">
    <subcellularLocation>
        <location evidence="3">Cytoplasm</location>
    </subcellularLocation>
    <subcellularLocation>
        <location evidence="2">Nucleus</location>
    </subcellularLocation>
</comment>
<evidence type="ECO:0000256" key="6">
    <source>
        <dbReference type="ARBA" id="ARBA00022448"/>
    </source>
</evidence>
<comment type="caution">
    <text evidence="12">The sequence shown here is derived from an EMBL/GenBank/DDBJ whole genome shotgun (WGS) entry which is preliminary data.</text>
</comment>
<proteinExistence type="inferred from homology"/>
<keyword evidence="9" id="KW-0539">Nucleus</keyword>
<dbReference type="InterPro" id="IPR013883">
    <property type="entry name" value="TF_Iwr1_dom"/>
</dbReference>
<evidence type="ECO:0000256" key="3">
    <source>
        <dbReference type="ARBA" id="ARBA00004496"/>
    </source>
</evidence>
<evidence type="ECO:0000256" key="8">
    <source>
        <dbReference type="ARBA" id="ARBA00022927"/>
    </source>
</evidence>
<dbReference type="PANTHER" id="PTHR31196">
    <property type="entry name" value="RNA POLYMERASE II NUCLEAR LOCALIZATION PROTEIN SLC7A6OS-RELATED"/>
    <property type="match status" value="1"/>
</dbReference>
<evidence type="ECO:0000313" key="12">
    <source>
        <dbReference type="EMBL" id="OMJ08589.1"/>
    </source>
</evidence>
<evidence type="ECO:0000256" key="1">
    <source>
        <dbReference type="ARBA" id="ARBA00003202"/>
    </source>
</evidence>
<keyword evidence="6" id="KW-0813">Transport</keyword>
<feature type="compositionally biased region" description="Acidic residues" evidence="10">
    <location>
        <begin position="198"/>
        <end position="212"/>
    </location>
</feature>
<feature type="compositionally biased region" description="Low complexity" evidence="10">
    <location>
        <begin position="225"/>
        <end position="246"/>
    </location>
</feature>
<evidence type="ECO:0000256" key="7">
    <source>
        <dbReference type="ARBA" id="ARBA00022490"/>
    </source>
</evidence>
<reference evidence="13" key="1">
    <citation type="submission" date="2017-01" db="EMBL/GenBank/DDBJ databases">
        <authorList>
            <person name="Wang Y."/>
            <person name="White M."/>
            <person name="Kvist S."/>
            <person name="Moncalvo J.-M."/>
        </authorList>
    </citation>
    <scope>NUCLEOTIDE SEQUENCE [LARGE SCALE GENOMIC DNA]</scope>
    <source>
        <strain evidence="13">ID-206-W2</strain>
    </source>
</reference>
<dbReference type="PANTHER" id="PTHR31196:SF2">
    <property type="entry name" value="RNA POLYMERASE II NUCLEAR LOCALIZATION PROTEIN SLC7A6OS-RELATED"/>
    <property type="match status" value="1"/>
</dbReference>
<dbReference type="GO" id="GO:0015031">
    <property type="term" value="P:protein transport"/>
    <property type="evidence" value="ECO:0007669"/>
    <property type="project" value="UniProtKB-KW"/>
</dbReference>
<name>A0A1R1X1U3_9FUNG</name>
<feature type="domain" description="Transcription factor Iwr1" evidence="11">
    <location>
        <begin position="156"/>
        <end position="224"/>
    </location>
</feature>
<gene>
    <name evidence="12" type="ORF">AYI69_g11014</name>
</gene>
<dbReference type="AlphaFoldDB" id="A0A1R1X1U3"/>
<dbReference type="GO" id="GO:0005634">
    <property type="term" value="C:nucleus"/>
    <property type="evidence" value="ECO:0007669"/>
    <property type="project" value="UniProtKB-SubCell"/>
</dbReference>
<dbReference type="OrthoDB" id="5691146at2759"/>
<dbReference type="GO" id="GO:0005737">
    <property type="term" value="C:cytoplasm"/>
    <property type="evidence" value="ECO:0007669"/>
    <property type="project" value="UniProtKB-SubCell"/>
</dbReference>
<dbReference type="EMBL" id="LSSM01007351">
    <property type="protein sequence ID" value="OMJ08589.1"/>
    <property type="molecule type" value="Genomic_DNA"/>
</dbReference>
<feature type="region of interest" description="Disordered" evidence="10">
    <location>
        <begin position="198"/>
        <end position="252"/>
    </location>
</feature>
<organism evidence="12 13">
    <name type="scientific">Smittium culicis</name>
    <dbReference type="NCBI Taxonomy" id="133412"/>
    <lineage>
        <taxon>Eukaryota</taxon>
        <taxon>Fungi</taxon>
        <taxon>Fungi incertae sedis</taxon>
        <taxon>Zoopagomycota</taxon>
        <taxon>Kickxellomycotina</taxon>
        <taxon>Harpellomycetes</taxon>
        <taxon>Harpellales</taxon>
        <taxon>Legeriomycetaceae</taxon>
        <taxon>Smittium</taxon>
    </lineage>
</organism>
<dbReference type="Proteomes" id="UP000187429">
    <property type="component" value="Unassembled WGS sequence"/>
</dbReference>
<evidence type="ECO:0000313" key="13">
    <source>
        <dbReference type="Proteomes" id="UP000187429"/>
    </source>
</evidence>
<comment type="function">
    <text evidence="1">Directs RNA polymerase II nuclear import.</text>
</comment>
<comment type="similarity">
    <text evidence="4">Belongs to the IWR1/SLC7A6OS family.</text>
</comment>